<evidence type="ECO:0000313" key="2">
    <source>
        <dbReference type="Proteomes" id="UP001162780"/>
    </source>
</evidence>
<dbReference type="EMBL" id="CP113517">
    <property type="protein sequence ID" value="WAR43044.1"/>
    <property type="molecule type" value="Genomic_DNA"/>
</dbReference>
<proteinExistence type="predicted"/>
<gene>
    <name evidence="1" type="ORF">NM686_011595</name>
</gene>
<accession>A0ABY7GCN4</accession>
<dbReference type="Proteomes" id="UP001162780">
    <property type="component" value="Chromosome"/>
</dbReference>
<dbReference type="RefSeq" id="WP_269021751.1">
    <property type="nucleotide sequence ID" value="NZ_CP113517.1"/>
</dbReference>
<sequence length="95" mass="10484">MPSELHCSGQSEHDFAEHVKPVAPVMQKTRLAPMNLASTGLESKTKAVKKVATKKKIRAVWFMMNSFRLSPACRWGKDLLSDGIDNLPNTCENGA</sequence>
<reference evidence="1" key="1">
    <citation type="submission" date="2022-11" db="EMBL/GenBank/DDBJ databases">
        <title>Methylomonas rapida sp. nov., Carotenoid-Producing Obligate Methanotrophs with High Growth Characteristics and Biotechnological Potential.</title>
        <authorList>
            <person name="Tikhonova E.N."/>
            <person name="Suleimanov R.Z."/>
            <person name="Miroshnikov K."/>
            <person name="Oshkin I.Y."/>
            <person name="Belova S.E."/>
            <person name="Danilova O.V."/>
            <person name="Ashikhmin A."/>
            <person name="Konopkin A."/>
            <person name="But S.Y."/>
            <person name="Khmelenina V.N."/>
            <person name="Kuznetsov N."/>
            <person name="Pimenov N.V."/>
            <person name="Dedysh S.N."/>
        </authorList>
    </citation>
    <scope>NUCLEOTIDE SEQUENCE</scope>
    <source>
        <strain evidence="1">MP1</strain>
    </source>
</reference>
<protein>
    <submittedName>
        <fullName evidence="1">Uncharacterized protein</fullName>
    </submittedName>
</protein>
<name>A0ABY7GCN4_9GAMM</name>
<organism evidence="1 2">
    <name type="scientific">Methylomonas rapida</name>
    <dbReference type="NCBI Taxonomy" id="2963939"/>
    <lineage>
        <taxon>Bacteria</taxon>
        <taxon>Pseudomonadati</taxon>
        <taxon>Pseudomonadota</taxon>
        <taxon>Gammaproteobacteria</taxon>
        <taxon>Methylococcales</taxon>
        <taxon>Methylococcaceae</taxon>
        <taxon>Methylomonas</taxon>
    </lineage>
</organism>
<evidence type="ECO:0000313" key="1">
    <source>
        <dbReference type="EMBL" id="WAR43044.1"/>
    </source>
</evidence>
<keyword evidence="2" id="KW-1185">Reference proteome</keyword>